<organism evidence="2 3">
    <name type="scientific">Mycena chlorophos</name>
    <name type="common">Agaric fungus</name>
    <name type="synonym">Agaricus chlorophos</name>
    <dbReference type="NCBI Taxonomy" id="658473"/>
    <lineage>
        <taxon>Eukaryota</taxon>
        <taxon>Fungi</taxon>
        <taxon>Dikarya</taxon>
        <taxon>Basidiomycota</taxon>
        <taxon>Agaricomycotina</taxon>
        <taxon>Agaricomycetes</taxon>
        <taxon>Agaricomycetidae</taxon>
        <taxon>Agaricales</taxon>
        <taxon>Marasmiineae</taxon>
        <taxon>Mycenaceae</taxon>
        <taxon>Mycena</taxon>
    </lineage>
</organism>
<keyword evidence="3" id="KW-1185">Reference proteome</keyword>
<protein>
    <submittedName>
        <fullName evidence="2">Uncharacterized protein</fullName>
    </submittedName>
</protein>
<gene>
    <name evidence="2" type="ORF">MCHLO_09430</name>
</gene>
<accession>A0ABQ0LMS6</accession>
<evidence type="ECO:0000313" key="2">
    <source>
        <dbReference type="EMBL" id="GAT52375.1"/>
    </source>
</evidence>
<sequence>MLVGEAAYRTDTGRIIACAGTERRRKAGQGRKGTSGQRCGGNYDESGEASPICGARLDAPDYASAPRSLSPPVCIKAVASIS</sequence>
<feature type="region of interest" description="Disordered" evidence="1">
    <location>
        <begin position="22"/>
        <end position="43"/>
    </location>
</feature>
<evidence type="ECO:0000256" key="1">
    <source>
        <dbReference type="SAM" id="MobiDB-lite"/>
    </source>
</evidence>
<dbReference type="Proteomes" id="UP000815677">
    <property type="component" value="Unassembled WGS sequence"/>
</dbReference>
<proteinExistence type="predicted"/>
<name>A0ABQ0LMS6_MYCCL</name>
<dbReference type="EMBL" id="DF847730">
    <property type="protein sequence ID" value="GAT52375.1"/>
    <property type="molecule type" value="Genomic_DNA"/>
</dbReference>
<reference evidence="2" key="1">
    <citation type="submission" date="2014-09" db="EMBL/GenBank/DDBJ databases">
        <title>Genome sequence of the luminous mushroom Mycena chlorophos for searching fungal bioluminescence genes.</title>
        <authorList>
            <person name="Tanaka Y."/>
            <person name="Kasuga D."/>
            <person name="Oba Y."/>
            <person name="Hase S."/>
            <person name="Sato K."/>
            <person name="Oba Y."/>
            <person name="Sakakibara Y."/>
        </authorList>
    </citation>
    <scope>NUCLEOTIDE SEQUENCE</scope>
</reference>
<evidence type="ECO:0000313" key="3">
    <source>
        <dbReference type="Proteomes" id="UP000815677"/>
    </source>
</evidence>